<evidence type="ECO:0008006" key="3">
    <source>
        <dbReference type="Google" id="ProtNLM"/>
    </source>
</evidence>
<evidence type="ECO:0000313" key="1">
    <source>
        <dbReference type="EMBL" id="CEI70348.1"/>
    </source>
</evidence>
<dbReference type="KEGG" id="fvn:FVRRES_10425"/>
<dbReference type="EMBL" id="LN649231">
    <property type="protein sequence ID" value="CEI70348.1"/>
    <property type="molecule type" value="Genomic_DNA"/>
</dbReference>
<protein>
    <recommendedName>
        <fullName evidence="3">F-box domain-containing protein</fullName>
    </recommendedName>
</protein>
<organism evidence="1 2">
    <name type="scientific">Fusarium venenatum</name>
    <dbReference type="NCBI Taxonomy" id="56646"/>
    <lineage>
        <taxon>Eukaryota</taxon>
        <taxon>Fungi</taxon>
        <taxon>Dikarya</taxon>
        <taxon>Ascomycota</taxon>
        <taxon>Pezizomycotina</taxon>
        <taxon>Sordariomycetes</taxon>
        <taxon>Hypocreomycetidae</taxon>
        <taxon>Hypocreales</taxon>
        <taxon>Nectriaceae</taxon>
        <taxon>Fusarium</taxon>
    </lineage>
</organism>
<accession>A0A2L2TJR9</accession>
<proteinExistence type="predicted"/>
<keyword evidence="2" id="KW-1185">Reference proteome</keyword>
<reference evidence="2" key="1">
    <citation type="submission" date="2014-10" db="EMBL/GenBank/DDBJ databases">
        <authorList>
            <person name="King R."/>
        </authorList>
    </citation>
    <scope>NUCLEOTIDE SEQUENCE [LARGE SCALE GENOMIC DNA]</scope>
    <source>
        <strain evidence="2">A3/5</strain>
    </source>
</reference>
<name>A0A2L2TJR9_9HYPO</name>
<sequence length="282" mass="33071">MANFIRHIYFDPLSSPTFSSPLLSSNTFSQIYYWQVQSNYNIVNLKLSSYIKAMDTFQTLPIEIRAEILIYLHDPTYITSLIEASPSMLAAYKANRNYIRRIFYENEFGKVLMQDALGIILCPTCEVNAPYIFQSIKTHVKLWRSQKLAYPIDKSPSTILESLDRLYDRLHQQIQEFLTTPKIAWRHCFCYFMPPARSYYEVFRLNSSTKTSMLDGLSSREKKQFYVVFLRLLLNDALKVYANSHLQTYPTTEYDLRRTTINIGFVSVPYSTDNICKNFFTL</sequence>
<dbReference type="Proteomes" id="UP000245910">
    <property type="component" value="Chromosome III"/>
</dbReference>
<dbReference type="GeneID" id="37262063"/>
<evidence type="ECO:0000313" key="2">
    <source>
        <dbReference type="Proteomes" id="UP000245910"/>
    </source>
</evidence>
<dbReference type="AlphaFoldDB" id="A0A2L2TJR9"/>
<dbReference type="RefSeq" id="XP_025594062.1">
    <property type="nucleotide sequence ID" value="XM_025725466.1"/>
</dbReference>